<protein>
    <submittedName>
        <fullName evidence="2">Heme-degrading monooxygenase HmoB</fullName>
        <ecNumber evidence="2">1.14.14.18</ecNumber>
    </submittedName>
</protein>
<dbReference type="AlphaFoldDB" id="A0A238KTG5"/>
<keyword evidence="2" id="KW-0560">Oxidoreductase</keyword>
<feature type="domain" description="ABM" evidence="1">
    <location>
        <begin position="2"/>
        <end position="96"/>
    </location>
</feature>
<dbReference type="Gene3D" id="3.30.70.100">
    <property type="match status" value="1"/>
</dbReference>
<evidence type="ECO:0000259" key="1">
    <source>
        <dbReference type="PROSITE" id="PS51725"/>
    </source>
</evidence>
<dbReference type="SUPFAM" id="SSF54909">
    <property type="entry name" value="Dimeric alpha+beta barrel"/>
    <property type="match status" value="1"/>
</dbReference>
<dbReference type="InterPro" id="IPR050404">
    <property type="entry name" value="Heme-degrading_MO"/>
</dbReference>
<gene>
    <name evidence="2" type="primary">hmoB</name>
    <name evidence="2" type="ORF">MAA8898_03323</name>
</gene>
<name>A0A238KTG5_9RHOB</name>
<dbReference type="PROSITE" id="PS51725">
    <property type="entry name" value="ABM"/>
    <property type="match status" value="1"/>
</dbReference>
<reference evidence="2 3" key="1">
    <citation type="submission" date="2017-05" db="EMBL/GenBank/DDBJ databases">
        <authorList>
            <person name="Song R."/>
            <person name="Chenine A.L."/>
            <person name="Ruprecht R.M."/>
        </authorList>
    </citation>
    <scope>NUCLEOTIDE SEQUENCE [LARGE SCALE GENOMIC DNA]</scope>
    <source>
        <strain evidence="2 3">CECT 8898</strain>
    </source>
</reference>
<dbReference type="EMBL" id="FXYF01000009">
    <property type="protein sequence ID" value="SMX46089.1"/>
    <property type="molecule type" value="Genomic_DNA"/>
</dbReference>
<dbReference type="EC" id="1.14.14.18" evidence="2"/>
<dbReference type="InterPro" id="IPR007138">
    <property type="entry name" value="ABM_dom"/>
</dbReference>
<accession>A0A238KTG5</accession>
<keyword evidence="3" id="KW-1185">Reference proteome</keyword>
<dbReference type="Proteomes" id="UP000207598">
    <property type="component" value="Unassembled WGS sequence"/>
</dbReference>
<proteinExistence type="predicted"/>
<dbReference type="PANTHER" id="PTHR34474:SF2">
    <property type="entry name" value="SIGNAL TRANSDUCTION PROTEIN TRAP"/>
    <property type="match status" value="1"/>
</dbReference>
<sequence>MYLTMNRFKVVKSEAEAFEELWKSRDSHLKTVPGFRSFALMRGPEGDDHVLYASHTLWKDAASFTAWTRSEAFRAAHGGAKSSAHMYLAPPELEIFEAVQVLNA</sequence>
<keyword evidence="2" id="KW-0503">Monooxygenase</keyword>
<organism evidence="2 3">
    <name type="scientific">Maliponia aquimaris</name>
    <dbReference type="NCBI Taxonomy" id="1673631"/>
    <lineage>
        <taxon>Bacteria</taxon>
        <taxon>Pseudomonadati</taxon>
        <taxon>Pseudomonadota</taxon>
        <taxon>Alphaproteobacteria</taxon>
        <taxon>Rhodobacterales</taxon>
        <taxon>Paracoccaceae</taxon>
        <taxon>Maliponia</taxon>
    </lineage>
</organism>
<dbReference type="OrthoDB" id="9798115at2"/>
<evidence type="ECO:0000313" key="2">
    <source>
        <dbReference type="EMBL" id="SMX46089.1"/>
    </source>
</evidence>
<dbReference type="PANTHER" id="PTHR34474">
    <property type="entry name" value="SIGNAL TRANSDUCTION PROTEIN TRAP"/>
    <property type="match status" value="1"/>
</dbReference>
<dbReference type="GO" id="GO:0004392">
    <property type="term" value="F:heme oxygenase (decyclizing) activity"/>
    <property type="evidence" value="ECO:0007669"/>
    <property type="project" value="UniProtKB-EC"/>
</dbReference>
<dbReference type="Pfam" id="PF03992">
    <property type="entry name" value="ABM"/>
    <property type="match status" value="1"/>
</dbReference>
<dbReference type="InterPro" id="IPR011008">
    <property type="entry name" value="Dimeric_a/b-barrel"/>
</dbReference>
<dbReference type="RefSeq" id="WP_094022117.1">
    <property type="nucleotide sequence ID" value="NZ_FXYF01000009.1"/>
</dbReference>
<evidence type="ECO:0000313" key="3">
    <source>
        <dbReference type="Proteomes" id="UP000207598"/>
    </source>
</evidence>